<dbReference type="Gene3D" id="3.80.10.10">
    <property type="entry name" value="Ribonuclease Inhibitor"/>
    <property type="match status" value="7"/>
</dbReference>
<reference evidence="17" key="1">
    <citation type="journal article" date="2015" name="Nat. Plants">
        <title>Genome expansion of Arabis alpina linked with retrotransposition and reduced symmetric DNA methylation.</title>
        <authorList>
            <person name="Willing E.M."/>
            <person name="Rawat V."/>
            <person name="Mandakova T."/>
            <person name="Maumus F."/>
            <person name="James G.V."/>
            <person name="Nordstroem K.J."/>
            <person name="Becker C."/>
            <person name="Warthmann N."/>
            <person name="Chica C."/>
            <person name="Szarzynska B."/>
            <person name="Zytnicki M."/>
            <person name="Albani M.C."/>
            <person name="Kiefer C."/>
            <person name="Bergonzi S."/>
            <person name="Castaings L."/>
            <person name="Mateos J.L."/>
            <person name="Berns M.C."/>
            <person name="Bujdoso N."/>
            <person name="Piofczyk T."/>
            <person name="de Lorenzo L."/>
            <person name="Barrero-Sicilia C."/>
            <person name="Mateos I."/>
            <person name="Piednoel M."/>
            <person name="Hagmann J."/>
            <person name="Chen-Min-Tao R."/>
            <person name="Iglesias-Fernandez R."/>
            <person name="Schuster S.C."/>
            <person name="Alonso-Blanco C."/>
            <person name="Roudier F."/>
            <person name="Carbonero P."/>
            <person name="Paz-Ares J."/>
            <person name="Davis S.J."/>
            <person name="Pecinka A."/>
            <person name="Quesneville H."/>
            <person name="Colot V."/>
            <person name="Lysak M.A."/>
            <person name="Weigel D."/>
            <person name="Coupland G."/>
            <person name="Schneeberger K."/>
        </authorList>
    </citation>
    <scope>NUCLEOTIDE SEQUENCE [LARGE SCALE GENOMIC DNA]</scope>
    <source>
        <strain evidence="17">cv. Pajares</strain>
    </source>
</reference>
<feature type="transmembrane region" description="Helical" evidence="12">
    <location>
        <begin position="933"/>
        <end position="958"/>
    </location>
</feature>
<evidence type="ECO:0000256" key="11">
    <source>
        <dbReference type="ARBA" id="ARBA00023180"/>
    </source>
</evidence>
<evidence type="ECO:0000256" key="5">
    <source>
        <dbReference type="ARBA" id="ARBA00022692"/>
    </source>
</evidence>
<keyword evidence="8 12" id="KW-1133">Transmembrane helix</keyword>
<dbReference type="SUPFAM" id="SSF52047">
    <property type="entry name" value="RNI-like"/>
    <property type="match status" value="1"/>
</dbReference>
<evidence type="ECO:0000256" key="7">
    <source>
        <dbReference type="ARBA" id="ARBA00022737"/>
    </source>
</evidence>
<comment type="similarity">
    <text evidence="2">Belongs to the RLP family.</text>
</comment>
<name>A0A087H738_ARAAL</name>
<evidence type="ECO:0000259" key="15">
    <source>
        <dbReference type="Pfam" id="PF23598"/>
    </source>
</evidence>
<dbReference type="Pfam" id="PF00560">
    <property type="entry name" value="LRR_1"/>
    <property type="match status" value="1"/>
</dbReference>
<dbReference type="EMBL" id="CM002871">
    <property type="protein sequence ID" value="KFK37940.1"/>
    <property type="molecule type" value="Genomic_DNA"/>
</dbReference>
<keyword evidence="6 13" id="KW-0732">Signal</keyword>
<feature type="domain" description="Disease resistance R13L4/SHOC-2-like LRR" evidence="15">
    <location>
        <begin position="98"/>
        <end position="227"/>
    </location>
</feature>
<evidence type="ECO:0000256" key="13">
    <source>
        <dbReference type="SAM" id="SignalP"/>
    </source>
</evidence>
<dbReference type="Pfam" id="PF23598">
    <property type="entry name" value="LRR_14"/>
    <property type="match status" value="2"/>
</dbReference>
<dbReference type="PRINTS" id="PR00019">
    <property type="entry name" value="LEURICHRPT"/>
</dbReference>
<evidence type="ECO:0000256" key="3">
    <source>
        <dbReference type="ARBA" id="ARBA00022475"/>
    </source>
</evidence>
<gene>
    <name evidence="16" type="ordered locus">AALP_Aa3g050000</name>
</gene>
<dbReference type="FunFam" id="3.80.10.10:FF:001166">
    <property type="entry name" value="Cf2-like protein"/>
    <property type="match status" value="1"/>
</dbReference>
<dbReference type="Pfam" id="PF13855">
    <property type="entry name" value="LRR_8"/>
    <property type="match status" value="2"/>
</dbReference>
<evidence type="ECO:0000256" key="8">
    <source>
        <dbReference type="ARBA" id="ARBA00022989"/>
    </source>
</evidence>
<evidence type="ECO:0000313" key="17">
    <source>
        <dbReference type="Proteomes" id="UP000029120"/>
    </source>
</evidence>
<dbReference type="InterPro" id="IPR055414">
    <property type="entry name" value="LRR_R13L4/SHOC2-like"/>
</dbReference>
<evidence type="ECO:0000256" key="6">
    <source>
        <dbReference type="ARBA" id="ARBA00022729"/>
    </source>
</evidence>
<comment type="subcellular location">
    <subcellularLocation>
        <location evidence="1">Cell membrane</location>
        <topology evidence="1">Single-pass type I membrane protein</topology>
    </subcellularLocation>
</comment>
<sequence length="980" mass="109393">MKTFLFNLPSVFFFFLVSSFLKTFVSPTQHLCHPDQRDALLEFKIEFGIQKLDPVWFSDISSYPKTESWVNKSDCCSWDGITCDAKSGQVIGLDLTASCLYGQLESNSSLYRLHHLRDLNLAYNNFNASPIPAEFDKLKGLERLNLSQTSLSGQIPTKLLQLTKLVSLDLSSQFTFTKNPLSIDESFLPLLARNLSNLRELDLSLVNISSKIPHELSNISSLRWLGFERCNLFGEFPSSVLLIPNLESINLGGNPNLRGILPNFRGNNSLQFVSLSFTSFSGSIPNSINNLIHLTSLELFGSNFSGKIPFSLGNLSHLSSLDLSNNNLVGEIPSSLGKLKQLMDFRVGYNKLSGNIPSLLLNLTQLRLIDLDSNQFTGFLPRNISQLSKLETFWASHNYFTGSFPSSLFKSSSLTDIDLDHNQLNDLVGIENLSMLPNLRYLVIGNNNYRVVDLNVFLPFKQPFILSLSNTPLSILNITTDSDFLSNLEQLYLSGCNVTKFPEFLRNQRSLQALDLSNNKIKGEVPDWLWRLPELDVVDLSNNSLSGFKGSLEAVPWSHIYTIDLSTNVFQGPLFVPSRFIQSYLASNNNFTGEIPRSMCELSSLNLLDLSNNNLHGSIPWCLEMGSLFDLNLRNNSLNGSLPDIFINAKGLRALDVSHNLLPGKLPISLRGCSKLEVLNVGNNQINDTFPFWLNSLENLRVLVLRSNKFHGALHHPQVVSIGFTHLRIIDVSHNDFTGTLRADYFTNLKAMSTNGDDTESDYLGDHPDSHAYYDSLVLMSKGIEMELTRILTIYMAVDFSRNKIHGSIPESIGLLKGLRVLNLSSNGFTGNIPSSFETLTSLESLDLSQNKLSGEIPPKLGNLHSLEWINVSHNQLVGSIPQGTQFQRQNCSSYEGNPGLDSASLKDICGEIHAPTSQQPEPLESEEEEEEWFSWVAAGIGFAPGVVFGLTIGYIVVTYKHDWFIKTFARIKLSVTRTR</sequence>
<keyword evidence="5 12" id="KW-0812">Transmembrane</keyword>
<keyword evidence="11" id="KW-0325">Glycoprotein</keyword>
<evidence type="ECO:0000256" key="1">
    <source>
        <dbReference type="ARBA" id="ARBA00004251"/>
    </source>
</evidence>
<feature type="chain" id="PRO_5001822947" evidence="13">
    <location>
        <begin position="28"/>
        <end position="980"/>
    </location>
</feature>
<dbReference type="Gramene" id="KFK37940">
    <property type="protein sequence ID" value="KFK37940"/>
    <property type="gene ID" value="AALP_AA3G050000"/>
</dbReference>
<dbReference type="SUPFAM" id="SSF52058">
    <property type="entry name" value="L domain-like"/>
    <property type="match status" value="1"/>
</dbReference>
<dbReference type="Proteomes" id="UP000029120">
    <property type="component" value="Chromosome 3"/>
</dbReference>
<evidence type="ECO:0000259" key="14">
    <source>
        <dbReference type="Pfam" id="PF08263"/>
    </source>
</evidence>
<proteinExistence type="inferred from homology"/>
<feature type="domain" description="Disease resistance R13L4/SHOC-2-like LRR" evidence="15">
    <location>
        <begin position="286"/>
        <end position="448"/>
    </location>
</feature>
<dbReference type="SMART" id="SM00369">
    <property type="entry name" value="LRR_TYP"/>
    <property type="match status" value="12"/>
</dbReference>
<dbReference type="InterPro" id="IPR001611">
    <property type="entry name" value="Leu-rich_rpt"/>
</dbReference>
<feature type="domain" description="Leucine-rich repeat-containing N-terminal plant-type" evidence="14">
    <location>
        <begin position="33"/>
        <end position="84"/>
    </location>
</feature>
<evidence type="ECO:0000313" key="16">
    <source>
        <dbReference type="EMBL" id="KFK37940.1"/>
    </source>
</evidence>
<dbReference type="FunFam" id="3.80.10.10:FF:000213">
    <property type="entry name" value="Tyrosine-sulfated glycopeptide receptor 1"/>
    <property type="match status" value="1"/>
</dbReference>
<dbReference type="Pfam" id="PF08263">
    <property type="entry name" value="LRRNT_2"/>
    <property type="match status" value="1"/>
</dbReference>
<dbReference type="eggNOG" id="KOG0619">
    <property type="taxonomic scope" value="Eukaryota"/>
</dbReference>
<keyword evidence="9 12" id="KW-0472">Membrane</keyword>
<evidence type="ECO:0000256" key="9">
    <source>
        <dbReference type="ARBA" id="ARBA00023136"/>
    </source>
</evidence>
<dbReference type="FunFam" id="3.80.10.10:FF:000095">
    <property type="entry name" value="LRR receptor-like serine/threonine-protein kinase GSO1"/>
    <property type="match status" value="1"/>
</dbReference>
<evidence type="ECO:0000256" key="12">
    <source>
        <dbReference type="SAM" id="Phobius"/>
    </source>
</evidence>
<evidence type="ECO:0000256" key="4">
    <source>
        <dbReference type="ARBA" id="ARBA00022614"/>
    </source>
</evidence>
<protein>
    <submittedName>
        <fullName evidence="16">Uncharacterized protein</fullName>
    </submittedName>
</protein>
<dbReference type="InterPro" id="IPR003591">
    <property type="entry name" value="Leu-rich_rpt_typical-subtyp"/>
</dbReference>
<dbReference type="GO" id="GO:0005886">
    <property type="term" value="C:plasma membrane"/>
    <property type="evidence" value="ECO:0007669"/>
    <property type="project" value="UniProtKB-SubCell"/>
</dbReference>
<dbReference type="InterPro" id="IPR046956">
    <property type="entry name" value="RLP23-like"/>
</dbReference>
<dbReference type="OrthoDB" id="1394818at2759"/>
<keyword evidence="7" id="KW-0677">Repeat</keyword>
<organism evidence="16 17">
    <name type="scientific">Arabis alpina</name>
    <name type="common">Alpine rock-cress</name>
    <dbReference type="NCBI Taxonomy" id="50452"/>
    <lineage>
        <taxon>Eukaryota</taxon>
        <taxon>Viridiplantae</taxon>
        <taxon>Streptophyta</taxon>
        <taxon>Embryophyta</taxon>
        <taxon>Tracheophyta</taxon>
        <taxon>Spermatophyta</taxon>
        <taxon>Magnoliopsida</taxon>
        <taxon>eudicotyledons</taxon>
        <taxon>Gunneridae</taxon>
        <taxon>Pentapetalae</taxon>
        <taxon>rosids</taxon>
        <taxon>malvids</taxon>
        <taxon>Brassicales</taxon>
        <taxon>Brassicaceae</taxon>
        <taxon>Arabideae</taxon>
        <taxon>Arabis</taxon>
    </lineage>
</organism>
<keyword evidence="4" id="KW-0433">Leucine-rich repeat</keyword>
<dbReference type="PANTHER" id="PTHR48061">
    <property type="entry name" value="LEUCINE-RICH REPEAT RECEPTOR PROTEIN KINASE EMS1-LIKE-RELATED"/>
    <property type="match status" value="1"/>
</dbReference>
<accession>A0A087H738</accession>
<dbReference type="AlphaFoldDB" id="A0A087H738"/>
<dbReference type="InterPro" id="IPR032675">
    <property type="entry name" value="LRR_dom_sf"/>
</dbReference>
<evidence type="ECO:0000256" key="10">
    <source>
        <dbReference type="ARBA" id="ARBA00023170"/>
    </source>
</evidence>
<dbReference type="PROSITE" id="PS51450">
    <property type="entry name" value="LRR"/>
    <property type="match status" value="1"/>
</dbReference>
<evidence type="ECO:0000256" key="2">
    <source>
        <dbReference type="ARBA" id="ARBA00009592"/>
    </source>
</evidence>
<dbReference type="InterPro" id="IPR013210">
    <property type="entry name" value="LRR_N_plant-typ"/>
</dbReference>
<feature type="signal peptide" evidence="13">
    <location>
        <begin position="1"/>
        <end position="27"/>
    </location>
</feature>
<keyword evidence="17" id="KW-1185">Reference proteome</keyword>
<dbReference type="PANTHER" id="PTHR48061:SF46">
    <property type="entry name" value="LEUCINE-RICH REPEAT-CONTAINING N-TERMINAL PLANT-TYPE DOMAIN-CONTAINING PROTEIN"/>
    <property type="match status" value="1"/>
</dbReference>
<keyword evidence="3" id="KW-1003">Cell membrane</keyword>
<keyword evidence="10" id="KW-0675">Receptor</keyword>
<dbReference type="OMA" id="RCKVTEF"/>